<gene>
    <name evidence="6" type="ORF">J437_LFUL004677</name>
</gene>
<feature type="domain" description="Myb/SANT-like DNA-binding" evidence="5">
    <location>
        <begin position="10"/>
        <end position="81"/>
    </location>
</feature>
<evidence type="ECO:0000259" key="5">
    <source>
        <dbReference type="Pfam" id="PF13873"/>
    </source>
</evidence>
<organism evidence="6 7">
    <name type="scientific">Ladona fulva</name>
    <name type="common">Scarce chaser dragonfly</name>
    <name type="synonym">Libellula fulva</name>
    <dbReference type="NCBI Taxonomy" id="123851"/>
    <lineage>
        <taxon>Eukaryota</taxon>
        <taxon>Metazoa</taxon>
        <taxon>Ecdysozoa</taxon>
        <taxon>Arthropoda</taxon>
        <taxon>Hexapoda</taxon>
        <taxon>Insecta</taxon>
        <taxon>Pterygota</taxon>
        <taxon>Palaeoptera</taxon>
        <taxon>Odonata</taxon>
        <taxon>Epiprocta</taxon>
        <taxon>Anisoptera</taxon>
        <taxon>Libelluloidea</taxon>
        <taxon>Libellulidae</taxon>
        <taxon>Ladona</taxon>
    </lineage>
</organism>
<accession>A0A8K0PBI6</accession>
<reference evidence="6" key="2">
    <citation type="submission" date="2017-10" db="EMBL/GenBank/DDBJ databases">
        <title>Ladona fulva Genome sequencing and assembly.</title>
        <authorList>
            <person name="Murali S."/>
            <person name="Richards S."/>
            <person name="Bandaranaike D."/>
            <person name="Bellair M."/>
            <person name="Blankenburg K."/>
            <person name="Chao H."/>
            <person name="Dinh H."/>
            <person name="Doddapaneni H."/>
            <person name="Dugan-Rocha S."/>
            <person name="Elkadiri S."/>
            <person name="Gnanaolivu R."/>
            <person name="Hernandez B."/>
            <person name="Skinner E."/>
            <person name="Javaid M."/>
            <person name="Lee S."/>
            <person name="Li M."/>
            <person name="Ming W."/>
            <person name="Munidasa M."/>
            <person name="Muniz J."/>
            <person name="Nguyen L."/>
            <person name="Hughes D."/>
            <person name="Osuji N."/>
            <person name="Pu L.-L."/>
            <person name="Puazo M."/>
            <person name="Qu C."/>
            <person name="Quiroz J."/>
            <person name="Raj R."/>
            <person name="Weissenberger G."/>
            <person name="Xin Y."/>
            <person name="Zou X."/>
            <person name="Han Y."/>
            <person name="Worley K."/>
            <person name="Muzny D."/>
            <person name="Gibbs R."/>
        </authorList>
    </citation>
    <scope>NUCLEOTIDE SEQUENCE</scope>
    <source>
        <strain evidence="6">Sampled in the wild</strain>
    </source>
</reference>
<dbReference type="AlphaFoldDB" id="A0A8K0PBI6"/>
<comment type="subunit">
    <text evidence="1">Self-associates forming complexes of several hundred monomers.</text>
</comment>
<name>A0A8K0PBI6_LADFU</name>
<evidence type="ECO:0000256" key="1">
    <source>
        <dbReference type="ARBA" id="ARBA00011764"/>
    </source>
</evidence>
<proteinExistence type="predicted"/>
<dbReference type="InterPro" id="IPR028002">
    <property type="entry name" value="Myb_DNA-bind_5"/>
</dbReference>
<evidence type="ECO:0000313" key="6">
    <source>
        <dbReference type="EMBL" id="KAG8240217.1"/>
    </source>
</evidence>
<evidence type="ECO:0000256" key="3">
    <source>
        <dbReference type="ARBA" id="ARBA00025466"/>
    </source>
</evidence>
<dbReference type="EMBL" id="KZ312439">
    <property type="protein sequence ID" value="KAG8240217.1"/>
    <property type="molecule type" value="Genomic_DNA"/>
</dbReference>
<dbReference type="Pfam" id="PF13873">
    <property type="entry name" value="Myb_DNA-bind_5"/>
    <property type="match status" value="1"/>
</dbReference>
<evidence type="ECO:0000256" key="2">
    <source>
        <dbReference type="ARBA" id="ARBA00016807"/>
    </source>
</evidence>
<evidence type="ECO:0000256" key="4">
    <source>
        <dbReference type="SAM" id="MobiDB-lite"/>
    </source>
</evidence>
<comment type="function">
    <text evidence="3">Involved in transvection phenomena (= synapsis-dependent gene expression), where the synaptic pairing of chromosomes carrying genes with which zeste interacts influences the expression of these genes. Zeste binds to DNA and stimulates transcription from a nearby promoter.</text>
</comment>
<protein>
    <recommendedName>
        <fullName evidence="2">Regulatory protein zeste</fullName>
    </recommendedName>
</protein>
<dbReference type="Proteomes" id="UP000792457">
    <property type="component" value="Unassembled WGS sequence"/>
</dbReference>
<feature type="region of interest" description="Disordered" evidence="4">
    <location>
        <begin position="80"/>
        <end position="102"/>
    </location>
</feature>
<feature type="compositionally biased region" description="Basic and acidic residues" evidence="4">
    <location>
        <begin position="80"/>
        <end position="99"/>
    </location>
</feature>
<keyword evidence="7" id="KW-1185">Reference proteome</keyword>
<dbReference type="OrthoDB" id="3066195at2759"/>
<comment type="caution">
    <text evidence="6">The sequence shown here is derived from an EMBL/GenBank/DDBJ whole genome shotgun (WGS) entry which is preliminary data.</text>
</comment>
<reference evidence="6" key="1">
    <citation type="submission" date="2013-04" db="EMBL/GenBank/DDBJ databases">
        <authorList>
            <person name="Qu J."/>
            <person name="Murali S.C."/>
            <person name="Bandaranaike D."/>
            <person name="Bellair M."/>
            <person name="Blankenburg K."/>
            <person name="Chao H."/>
            <person name="Dinh H."/>
            <person name="Doddapaneni H."/>
            <person name="Downs B."/>
            <person name="Dugan-Rocha S."/>
            <person name="Elkadiri S."/>
            <person name="Gnanaolivu R.D."/>
            <person name="Hernandez B."/>
            <person name="Javaid M."/>
            <person name="Jayaseelan J.C."/>
            <person name="Lee S."/>
            <person name="Li M."/>
            <person name="Ming W."/>
            <person name="Munidasa M."/>
            <person name="Muniz J."/>
            <person name="Nguyen L."/>
            <person name="Ongeri F."/>
            <person name="Osuji N."/>
            <person name="Pu L.-L."/>
            <person name="Puazo M."/>
            <person name="Qu C."/>
            <person name="Quiroz J."/>
            <person name="Raj R."/>
            <person name="Weissenberger G."/>
            <person name="Xin Y."/>
            <person name="Zou X."/>
            <person name="Han Y."/>
            <person name="Richards S."/>
            <person name="Worley K."/>
            <person name="Muzny D."/>
            <person name="Gibbs R."/>
        </authorList>
    </citation>
    <scope>NUCLEOTIDE SEQUENCE</scope>
    <source>
        <strain evidence="6">Sampled in the wild</strain>
    </source>
</reference>
<sequence length="261" mass="30103">MEKNAKCSGKYSVEDKNLLLLLALKEKDVVESRTKNAGSLRRKEPIWEKIATEYNALTKGEPKDAKSLRLKYFMMKREIEKDTANKESEPSKAKKSKEDSLDELMIMDEDLSPTTSSSNMDFPKEVKANVPLFKREDVDQPTNEMTMDSNMDCTPINKLPPQKIPIYEAGVISSELDEIVLKVMTGEKILCTDSLEEDTKIDVPSPPSREKYSALDIYKRQSEKKLQVLQLKKTLLKQFMRHKREEHSLKIKHLEAEHQLR</sequence>
<feature type="non-terminal residue" evidence="6">
    <location>
        <position position="261"/>
    </location>
</feature>
<evidence type="ECO:0000313" key="7">
    <source>
        <dbReference type="Proteomes" id="UP000792457"/>
    </source>
</evidence>